<keyword evidence="8" id="KW-1185">Reference proteome</keyword>
<evidence type="ECO:0000259" key="6">
    <source>
        <dbReference type="PROSITE" id="PS50893"/>
    </source>
</evidence>
<sequence>MTTDQPILEARNLVKRFGHPANWMRRSSLVHAVSDVSLAVARGETLAIVGESGCGKSTLGRLLLRLLNPTEGQVFFEGEEITALPPAQMRALRSRLQIIFQDPFASLNPRMSVRQILAEPIRLHRIETGSAVNDRVDELMRRVGLRADWADRYPHEFSGGQRQRIGIARALAGGPKLIVGDEPVSALDVSIQAQVINLLEGLKGDFGLTLVIVAHDLAVIRHMSDRVAVMYLGEIVELAEADALYEAPLHPYTAALLEAIPVSDPARRGERALLQGDVPSPTAPPSGCRFHTRCPHARPRCTSDHPVLETVEGGRQVACHFWREIQSAGVSAPVAGERQGKLSERLALYRGRQARKLAADPSLSPGTVPGPSLTASTATAAAANQAINREI</sequence>
<dbReference type="CDD" id="cd03257">
    <property type="entry name" value="ABC_NikE_OppD_transporters"/>
    <property type="match status" value="1"/>
</dbReference>
<dbReference type="InterPro" id="IPR003439">
    <property type="entry name" value="ABC_transporter-like_ATP-bd"/>
</dbReference>
<dbReference type="InterPro" id="IPR003593">
    <property type="entry name" value="AAA+_ATPase"/>
</dbReference>
<dbReference type="AlphaFoldDB" id="A0A1K2HZG3"/>
<reference evidence="7 8" key="1">
    <citation type="submission" date="2016-11" db="EMBL/GenBank/DDBJ databases">
        <authorList>
            <person name="Jaros S."/>
            <person name="Januszkiewicz K."/>
            <person name="Wedrychowicz H."/>
        </authorList>
    </citation>
    <scope>NUCLEOTIDE SEQUENCE [LARGE SCALE GENOMIC DNA]</scope>
    <source>
        <strain evidence="7 8">ATCC 23634</strain>
    </source>
</reference>
<dbReference type="InterPro" id="IPR013563">
    <property type="entry name" value="Oligopep_ABC_C"/>
</dbReference>
<evidence type="ECO:0000256" key="3">
    <source>
        <dbReference type="ARBA" id="ARBA00022448"/>
    </source>
</evidence>
<dbReference type="GO" id="GO:0005886">
    <property type="term" value="C:plasma membrane"/>
    <property type="evidence" value="ECO:0007669"/>
    <property type="project" value="UniProtKB-SubCell"/>
</dbReference>
<evidence type="ECO:0000313" key="8">
    <source>
        <dbReference type="Proteomes" id="UP000183447"/>
    </source>
</evidence>
<evidence type="ECO:0000256" key="2">
    <source>
        <dbReference type="ARBA" id="ARBA00005417"/>
    </source>
</evidence>
<evidence type="ECO:0000256" key="1">
    <source>
        <dbReference type="ARBA" id="ARBA00004417"/>
    </source>
</evidence>
<dbReference type="NCBIfam" id="TIGR01727">
    <property type="entry name" value="oligo_HPY"/>
    <property type="match status" value="1"/>
</dbReference>
<dbReference type="GO" id="GO:0016887">
    <property type="term" value="F:ATP hydrolysis activity"/>
    <property type="evidence" value="ECO:0007669"/>
    <property type="project" value="InterPro"/>
</dbReference>
<proteinExistence type="inferred from homology"/>
<dbReference type="PROSITE" id="PS50893">
    <property type="entry name" value="ABC_TRANSPORTER_2"/>
    <property type="match status" value="1"/>
</dbReference>
<dbReference type="Gene3D" id="3.40.50.300">
    <property type="entry name" value="P-loop containing nucleotide triphosphate hydrolases"/>
    <property type="match status" value="1"/>
</dbReference>
<dbReference type="InterPro" id="IPR017871">
    <property type="entry name" value="ABC_transporter-like_CS"/>
</dbReference>
<dbReference type="EMBL" id="FPKU01000002">
    <property type="protein sequence ID" value="SFZ85533.1"/>
    <property type="molecule type" value="Genomic_DNA"/>
</dbReference>
<dbReference type="Pfam" id="PF08352">
    <property type="entry name" value="oligo_HPY"/>
    <property type="match status" value="1"/>
</dbReference>
<dbReference type="PROSITE" id="PS00211">
    <property type="entry name" value="ABC_TRANSPORTER_1"/>
    <property type="match status" value="1"/>
</dbReference>
<dbReference type="Proteomes" id="UP000183447">
    <property type="component" value="Unassembled WGS sequence"/>
</dbReference>
<dbReference type="Pfam" id="PF00005">
    <property type="entry name" value="ABC_tran"/>
    <property type="match status" value="1"/>
</dbReference>
<gene>
    <name evidence="7" type="ORF">SAMN02983003_2698</name>
</gene>
<evidence type="ECO:0000256" key="5">
    <source>
        <dbReference type="ARBA" id="ARBA00022840"/>
    </source>
</evidence>
<keyword evidence="5 7" id="KW-0067">ATP-binding</keyword>
<dbReference type="STRING" id="665118.SAMN02983003_2698"/>
<dbReference type="GO" id="GO:0005524">
    <property type="term" value="F:ATP binding"/>
    <property type="evidence" value="ECO:0007669"/>
    <property type="project" value="UniProtKB-KW"/>
</dbReference>
<evidence type="ECO:0000256" key="4">
    <source>
        <dbReference type="ARBA" id="ARBA00022741"/>
    </source>
</evidence>
<comment type="subcellular location">
    <subcellularLocation>
        <location evidence="1">Cell inner membrane</location>
        <topology evidence="1">Peripheral membrane protein</topology>
    </subcellularLocation>
</comment>
<accession>A0A1K2HZG3</accession>
<dbReference type="FunFam" id="3.40.50.300:FF:000016">
    <property type="entry name" value="Oligopeptide ABC transporter ATP-binding component"/>
    <property type="match status" value="1"/>
</dbReference>
<dbReference type="GO" id="GO:0015833">
    <property type="term" value="P:peptide transport"/>
    <property type="evidence" value="ECO:0007669"/>
    <property type="project" value="InterPro"/>
</dbReference>
<feature type="domain" description="ABC transporter" evidence="6">
    <location>
        <begin position="8"/>
        <end position="257"/>
    </location>
</feature>
<evidence type="ECO:0000313" key="7">
    <source>
        <dbReference type="EMBL" id="SFZ85533.1"/>
    </source>
</evidence>
<dbReference type="PANTHER" id="PTHR43776:SF7">
    <property type="entry name" value="D,D-DIPEPTIDE TRANSPORT ATP-BINDING PROTEIN DDPF-RELATED"/>
    <property type="match status" value="1"/>
</dbReference>
<protein>
    <submittedName>
        <fullName evidence="7">Peptide/nickel transport system ATP-binding protein</fullName>
    </submittedName>
</protein>
<dbReference type="SMART" id="SM00382">
    <property type="entry name" value="AAA"/>
    <property type="match status" value="1"/>
</dbReference>
<dbReference type="GO" id="GO:0055085">
    <property type="term" value="P:transmembrane transport"/>
    <property type="evidence" value="ECO:0007669"/>
    <property type="project" value="UniProtKB-ARBA"/>
</dbReference>
<dbReference type="InterPro" id="IPR027417">
    <property type="entry name" value="P-loop_NTPase"/>
</dbReference>
<dbReference type="SUPFAM" id="SSF52540">
    <property type="entry name" value="P-loop containing nucleoside triphosphate hydrolases"/>
    <property type="match status" value="1"/>
</dbReference>
<keyword evidence="4" id="KW-0547">Nucleotide-binding</keyword>
<name>A0A1K2HZG3_9HYPH</name>
<dbReference type="InterPro" id="IPR050319">
    <property type="entry name" value="ABC_transp_ATP-bind"/>
</dbReference>
<dbReference type="PANTHER" id="PTHR43776">
    <property type="entry name" value="TRANSPORT ATP-BINDING PROTEIN"/>
    <property type="match status" value="1"/>
</dbReference>
<organism evidence="7 8">
    <name type="scientific">Devosia enhydra</name>
    <dbReference type="NCBI Taxonomy" id="665118"/>
    <lineage>
        <taxon>Bacteria</taxon>
        <taxon>Pseudomonadati</taxon>
        <taxon>Pseudomonadota</taxon>
        <taxon>Alphaproteobacteria</taxon>
        <taxon>Hyphomicrobiales</taxon>
        <taxon>Devosiaceae</taxon>
        <taxon>Devosia</taxon>
    </lineage>
</organism>
<keyword evidence="3" id="KW-0813">Transport</keyword>
<comment type="similarity">
    <text evidence="2">Belongs to the ABC transporter superfamily.</text>
</comment>